<gene>
    <name evidence="3" type="ORF">PR048_017346</name>
</gene>
<dbReference type="Proteomes" id="UP001159363">
    <property type="component" value="Chromosome 5"/>
</dbReference>
<keyword evidence="4" id="KW-1185">Reference proteome</keyword>
<dbReference type="EMBL" id="JARBHB010000006">
    <property type="protein sequence ID" value="KAJ8880874.1"/>
    <property type="molecule type" value="Genomic_DNA"/>
</dbReference>
<keyword evidence="1" id="KW-0812">Transmembrane</keyword>
<evidence type="ECO:0000313" key="4">
    <source>
        <dbReference type="Proteomes" id="UP001159363"/>
    </source>
</evidence>
<dbReference type="InterPro" id="IPR051205">
    <property type="entry name" value="UbiH/COQ6_monooxygenase"/>
</dbReference>
<organism evidence="3 4">
    <name type="scientific">Dryococelus australis</name>
    <dbReference type="NCBI Taxonomy" id="614101"/>
    <lineage>
        <taxon>Eukaryota</taxon>
        <taxon>Metazoa</taxon>
        <taxon>Ecdysozoa</taxon>
        <taxon>Arthropoda</taxon>
        <taxon>Hexapoda</taxon>
        <taxon>Insecta</taxon>
        <taxon>Pterygota</taxon>
        <taxon>Neoptera</taxon>
        <taxon>Polyneoptera</taxon>
        <taxon>Phasmatodea</taxon>
        <taxon>Verophasmatodea</taxon>
        <taxon>Anareolatae</taxon>
        <taxon>Phasmatidae</taxon>
        <taxon>Eurycanthinae</taxon>
        <taxon>Dryococelus</taxon>
    </lineage>
</organism>
<dbReference type="Gene3D" id="3.30.9.10">
    <property type="entry name" value="D-Amino Acid Oxidase, subunit A, domain 2"/>
    <property type="match status" value="1"/>
</dbReference>
<reference evidence="3 4" key="1">
    <citation type="submission" date="2023-02" db="EMBL/GenBank/DDBJ databases">
        <title>LHISI_Scaffold_Assembly.</title>
        <authorList>
            <person name="Stuart O.P."/>
            <person name="Cleave R."/>
            <person name="Magrath M.J.L."/>
            <person name="Mikheyev A.S."/>
        </authorList>
    </citation>
    <scope>NUCLEOTIDE SEQUENCE [LARGE SCALE GENOMIC DNA]</scope>
    <source>
        <strain evidence="3">Daus_M_001</strain>
        <tissue evidence="3">Leg muscle</tissue>
    </source>
</reference>
<feature type="chain" id="PRO_5047246014" evidence="2">
    <location>
        <begin position="18"/>
        <end position="141"/>
    </location>
</feature>
<dbReference type="PANTHER" id="PTHR43876">
    <property type="entry name" value="UBIQUINONE BIOSYNTHESIS MONOOXYGENASE COQ6, MITOCHONDRIAL"/>
    <property type="match status" value="1"/>
</dbReference>
<keyword evidence="1" id="KW-1133">Transmembrane helix</keyword>
<dbReference type="PANTHER" id="PTHR43876:SF7">
    <property type="entry name" value="UBIQUINONE BIOSYNTHESIS MONOOXYGENASE COQ6, MITOCHONDRIAL"/>
    <property type="match status" value="1"/>
</dbReference>
<keyword evidence="1" id="KW-0472">Membrane</keyword>
<sequence>MRCCLAIACVRVKLLQAECVLQLTHTFSSLVWSTSTEEARHLLALPQDSFVDAVNEALWKQYPRSNIVVAATQGLDKLLSSVLFVSAVNRQLQPSIADIEEGSRAAFPLGFGHATRYVAPSVALVGYVSVILIHLIYWLWL</sequence>
<feature type="signal peptide" evidence="2">
    <location>
        <begin position="1"/>
        <end position="17"/>
    </location>
</feature>
<accession>A0ABQ9H9B1</accession>
<protein>
    <submittedName>
        <fullName evidence="3">Uncharacterized protein</fullName>
    </submittedName>
</protein>
<feature type="transmembrane region" description="Helical" evidence="1">
    <location>
        <begin position="117"/>
        <end position="140"/>
    </location>
</feature>
<evidence type="ECO:0000256" key="1">
    <source>
        <dbReference type="SAM" id="Phobius"/>
    </source>
</evidence>
<name>A0ABQ9H9B1_9NEOP</name>
<comment type="caution">
    <text evidence="3">The sequence shown here is derived from an EMBL/GenBank/DDBJ whole genome shotgun (WGS) entry which is preliminary data.</text>
</comment>
<evidence type="ECO:0000313" key="3">
    <source>
        <dbReference type="EMBL" id="KAJ8880874.1"/>
    </source>
</evidence>
<keyword evidence="2" id="KW-0732">Signal</keyword>
<proteinExistence type="predicted"/>
<evidence type="ECO:0000256" key="2">
    <source>
        <dbReference type="SAM" id="SignalP"/>
    </source>
</evidence>